<keyword evidence="2" id="KW-1185">Reference proteome</keyword>
<evidence type="ECO:0000313" key="1">
    <source>
        <dbReference type="EMBL" id="KHQ51192.1"/>
    </source>
</evidence>
<reference evidence="1 2" key="1">
    <citation type="submission" date="2014-10" db="EMBL/GenBank/DDBJ databases">
        <title>Genome sequence of Ponticoccus sp. strain UMTAT08 isolated from clonal culture of toxic dinoflagellate Alexandrium tamiyavanichii.</title>
        <authorList>
            <person name="Gan H.Y."/>
            <person name="Muhd D.-D."/>
            <person name="Mohd Noor M.E."/>
            <person name="Yeong Y.S."/>
            <person name="Usup G."/>
        </authorList>
    </citation>
    <scope>NUCLEOTIDE SEQUENCE [LARGE SCALE GENOMIC DNA]</scope>
    <source>
        <strain evidence="1 2">UMTAT08</strain>
    </source>
</reference>
<organism evidence="1 2">
    <name type="scientific">Mameliella alba</name>
    <dbReference type="NCBI Taxonomy" id="561184"/>
    <lineage>
        <taxon>Bacteria</taxon>
        <taxon>Pseudomonadati</taxon>
        <taxon>Pseudomonadota</taxon>
        <taxon>Alphaproteobacteria</taxon>
        <taxon>Rhodobacterales</taxon>
        <taxon>Roseobacteraceae</taxon>
        <taxon>Mameliella</taxon>
    </lineage>
</organism>
<dbReference type="EMBL" id="JSUQ01000019">
    <property type="protein sequence ID" value="KHQ51192.1"/>
    <property type="molecule type" value="Genomic_DNA"/>
</dbReference>
<name>A0A0B3RT40_9RHOB</name>
<protein>
    <submittedName>
        <fullName evidence="1">Uncharacterized protein</fullName>
    </submittedName>
</protein>
<comment type="caution">
    <text evidence="1">The sequence shown here is derived from an EMBL/GenBank/DDBJ whole genome shotgun (WGS) entry which is preliminary data.</text>
</comment>
<gene>
    <name evidence="1" type="ORF">OA50_04223</name>
</gene>
<accession>A0A0B3RT40</accession>
<evidence type="ECO:0000313" key="2">
    <source>
        <dbReference type="Proteomes" id="UP000030960"/>
    </source>
</evidence>
<dbReference type="AlphaFoldDB" id="A0A0B3RT40"/>
<dbReference type="Proteomes" id="UP000030960">
    <property type="component" value="Unassembled WGS sequence"/>
</dbReference>
<proteinExistence type="predicted"/>
<sequence>MPGGEVKVPWARWMPGGSRLSGLALSAALAEHSDPMTQWETGQ</sequence>